<evidence type="ECO:0000313" key="2">
    <source>
        <dbReference type="EMBL" id="GAA5012412.1"/>
    </source>
</evidence>
<dbReference type="Proteomes" id="UP001500610">
    <property type="component" value="Unassembled WGS sequence"/>
</dbReference>
<proteinExistence type="predicted"/>
<evidence type="ECO:0008006" key="4">
    <source>
        <dbReference type="Google" id="ProtNLM"/>
    </source>
</evidence>
<accession>A0ABP9IW38</accession>
<feature type="region of interest" description="Disordered" evidence="1">
    <location>
        <begin position="20"/>
        <end position="55"/>
    </location>
</feature>
<sequence>MRRHGLTSAVVTILAVTSCSGSPDGDDASVKPDKSEASSASPAARQSKAPAKTLRQVERDVQFAVAPSKLRMQDQRRGFCIVHGTAPTRNVLGKTEFEAILTLMQNRGWPLDGHAEHSDDATYGKMSLAYLKSGKWKIAMGSAPMPAEVRDAYAPNEGAITVSISWKCNDD</sequence>
<dbReference type="PROSITE" id="PS51257">
    <property type="entry name" value="PROKAR_LIPOPROTEIN"/>
    <property type="match status" value="1"/>
</dbReference>
<protein>
    <recommendedName>
        <fullName evidence="4">Lipoprotein</fullName>
    </recommendedName>
</protein>
<reference evidence="3" key="1">
    <citation type="journal article" date="2019" name="Int. J. Syst. Evol. Microbiol.">
        <title>The Global Catalogue of Microorganisms (GCM) 10K type strain sequencing project: providing services to taxonomists for standard genome sequencing and annotation.</title>
        <authorList>
            <consortium name="The Broad Institute Genomics Platform"/>
            <consortium name="The Broad Institute Genome Sequencing Center for Infectious Disease"/>
            <person name="Wu L."/>
            <person name="Ma J."/>
        </authorList>
    </citation>
    <scope>NUCLEOTIDE SEQUENCE [LARGE SCALE GENOMIC DNA]</scope>
    <source>
        <strain evidence="3">JCM 17657</strain>
    </source>
</reference>
<comment type="caution">
    <text evidence="2">The sequence shown here is derived from an EMBL/GenBank/DDBJ whole genome shotgun (WGS) entry which is preliminary data.</text>
</comment>
<name>A0ABP9IW38_9ACTN</name>
<organism evidence="2 3">
    <name type="scientific">Streptomyces hyderabadensis</name>
    <dbReference type="NCBI Taxonomy" id="598549"/>
    <lineage>
        <taxon>Bacteria</taxon>
        <taxon>Bacillati</taxon>
        <taxon>Actinomycetota</taxon>
        <taxon>Actinomycetes</taxon>
        <taxon>Kitasatosporales</taxon>
        <taxon>Streptomycetaceae</taxon>
        <taxon>Streptomyces</taxon>
    </lineage>
</organism>
<keyword evidence="3" id="KW-1185">Reference proteome</keyword>
<evidence type="ECO:0000256" key="1">
    <source>
        <dbReference type="SAM" id="MobiDB-lite"/>
    </source>
</evidence>
<evidence type="ECO:0000313" key="3">
    <source>
        <dbReference type="Proteomes" id="UP001500610"/>
    </source>
</evidence>
<dbReference type="EMBL" id="BAABIV010000037">
    <property type="protein sequence ID" value="GAA5012412.1"/>
    <property type="molecule type" value="Genomic_DNA"/>
</dbReference>
<gene>
    <name evidence="2" type="ORF">GCM10023257_69920</name>
</gene>